<evidence type="ECO:0000256" key="6">
    <source>
        <dbReference type="SAM" id="MobiDB-lite"/>
    </source>
</evidence>
<comment type="similarity">
    <text evidence="2">Belongs to the VAMP-associated protein (VAP) (TC 9.B.17) family.</text>
</comment>
<reference evidence="9 10" key="1">
    <citation type="submission" date="2024-02" db="EMBL/GenBank/DDBJ databases">
        <title>A chromosome-level genome assembly of Drosophila madeirensis, a fruit fly species endemic to Madeira island.</title>
        <authorList>
            <person name="Tomihara K."/>
            <person name="Llopart A."/>
            <person name="Yamamoto D."/>
        </authorList>
    </citation>
    <scope>NUCLEOTIDE SEQUENCE [LARGE SCALE GENOMIC DNA]</scope>
    <source>
        <strain evidence="9 10">RF1</strain>
    </source>
</reference>
<dbReference type="GO" id="GO:0090158">
    <property type="term" value="P:endoplasmic reticulum membrane organization"/>
    <property type="evidence" value="ECO:0007669"/>
    <property type="project" value="TreeGrafter"/>
</dbReference>
<dbReference type="SUPFAM" id="SSF49354">
    <property type="entry name" value="PapD-like"/>
    <property type="match status" value="1"/>
</dbReference>
<evidence type="ECO:0000259" key="8">
    <source>
        <dbReference type="PROSITE" id="PS50202"/>
    </source>
</evidence>
<dbReference type="InterPro" id="IPR008962">
    <property type="entry name" value="PapD-like_sf"/>
</dbReference>
<evidence type="ECO:0000256" key="5">
    <source>
        <dbReference type="ARBA" id="ARBA00023136"/>
    </source>
</evidence>
<feature type="domain" description="MSP" evidence="8">
    <location>
        <begin position="8"/>
        <end position="126"/>
    </location>
</feature>
<comment type="subcellular location">
    <subcellularLocation>
        <location evidence="1">Membrane</location>
        <topology evidence="1">Single-pass type IV membrane protein</topology>
    </subcellularLocation>
</comment>
<dbReference type="Pfam" id="PF00635">
    <property type="entry name" value="Motile_Sperm"/>
    <property type="match status" value="1"/>
</dbReference>
<dbReference type="InterPro" id="IPR016763">
    <property type="entry name" value="VAP"/>
</dbReference>
<keyword evidence="5 7" id="KW-0472">Membrane</keyword>
<evidence type="ECO:0000313" key="10">
    <source>
        <dbReference type="Proteomes" id="UP001500889"/>
    </source>
</evidence>
<sequence length="335" mass="38634">MASKRQYPLVTSPKHLIFNAPYNRIQGHELTLINSTQMILLFKVKSNSAKHYSVRPNAGQVEPFSIYRVIITLSYFGFQPDVCYRHHFSVESIYRPVDGLRPGESPLWVFQRTPPSDICVVRVPVHLQAAPLSTSQKNVAHNLKHGDKQIGSVNEPEKEPQLKKEPALEKREHKQPEKKQPNLEIVNQKQDKTKPQLQQTDQKPSFWLIVIILACGFLVAGFFSDYIISQIWIVIKSIRHNVKFSYYHGKLSNYGNICVEKFWTYWKISIENLSEYENIWTLDLLNYLKYCSYEKGLNLVDSSDLLTPQNGSLLGSYESTLNSSFADQILGFLKR</sequence>
<dbReference type="AlphaFoldDB" id="A0AAU9FJ47"/>
<keyword evidence="4 7" id="KW-1133">Transmembrane helix</keyword>
<keyword evidence="3 7" id="KW-0812">Transmembrane</keyword>
<dbReference type="PANTHER" id="PTHR10809:SF6">
    <property type="entry name" value="AT11025P-RELATED"/>
    <property type="match status" value="1"/>
</dbReference>
<name>A0AAU9FJ47_DROMD</name>
<feature type="compositionally biased region" description="Basic and acidic residues" evidence="6">
    <location>
        <begin position="155"/>
        <end position="181"/>
    </location>
</feature>
<dbReference type="EMBL" id="AP029264">
    <property type="protein sequence ID" value="BFF95579.1"/>
    <property type="molecule type" value="Genomic_DNA"/>
</dbReference>
<protein>
    <submittedName>
        <fullName evidence="9">Vesicle-associated membrane protein-associated protein B-like</fullName>
    </submittedName>
</protein>
<proteinExistence type="inferred from homology"/>
<evidence type="ECO:0000313" key="9">
    <source>
        <dbReference type="EMBL" id="BFF95579.1"/>
    </source>
</evidence>
<dbReference type="PROSITE" id="PS50202">
    <property type="entry name" value="MSP"/>
    <property type="match status" value="1"/>
</dbReference>
<organism evidence="9 10">
    <name type="scientific">Drosophila madeirensis</name>
    <name type="common">Fruit fly</name>
    <dbReference type="NCBI Taxonomy" id="30013"/>
    <lineage>
        <taxon>Eukaryota</taxon>
        <taxon>Metazoa</taxon>
        <taxon>Ecdysozoa</taxon>
        <taxon>Arthropoda</taxon>
        <taxon>Hexapoda</taxon>
        <taxon>Insecta</taxon>
        <taxon>Pterygota</taxon>
        <taxon>Neoptera</taxon>
        <taxon>Endopterygota</taxon>
        <taxon>Diptera</taxon>
        <taxon>Brachycera</taxon>
        <taxon>Muscomorpha</taxon>
        <taxon>Ephydroidea</taxon>
        <taxon>Drosophilidae</taxon>
        <taxon>Drosophila</taxon>
        <taxon>Sophophora</taxon>
    </lineage>
</organism>
<dbReference type="GO" id="GO:0061817">
    <property type="term" value="P:endoplasmic reticulum-plasma membrane tethering"/>
    <property type="evidence" value="ECO:0007669"/>
    <property type="project" value="TreeGrafter"/>
</dbReference>
<dbReference type="GO" id="GO:0005789">
    <property type="term" value="C:endoplasmic reticulum membrane"/>
    <property type="evidence" value="ECO:0007669"/>
    <property type="project" value="InterPro"/>
</dbReference>
<gene>
    <name evidence="9" type="ORF">DMAD_12945</name>
</gene>
<feature type="region of interest" description="Disordered" evidence="6">
    <location>
        <begin position="147"/>
        <end position="198"/>
    </location>
</feature>
<dbReference type="Proteomes" id="UP001500889">
    <property type="component" value="Chromosome U"/>
</dbReference>
<dbReference type="PANTHER" id="PTHR10809">
    <property type="entry name" value="VESICLE-ASSOCIATED MEMBRANE PROTEIN-ASSOCIATED PROTEIN"/>
    <property type="match status" value="1"/>
</dbReference>
<evidence type="ECO:0000256" key="3">
    <source>
        <dbReference type="ARBA" id="ARBA00022692"/>
    </source>
</evidence>
<dbReference type="GO" id="GO:0005886">
    <property type="term" value="C:plasma membrane"/>
    <property type="evidence" value="ECO:0007669"/>
    <property type="project" value="TreeGrafter"/>
</dbReference>
<accession>A0AAU9FJ47</accession>
<evidence type="ECO:0000256" key="4">
    <source>
        <dbReference type="ARBA" id="ARBA00022989"/>
    </source>
</evidence>
<keyword evidence="10" id="KW-1185">Reference proteome</keyword>
<evidence type="ECO:0000256" key="1">
    <source>
        <dbReference type="ARBA" id="ARBA00004211"/>
    </source>
</evidence>
<dbReference type="Gene3D" id="2.60.40.10">
    <property type="entry name" value="Immunoglobulins"/>
    <property type="match status" value="1"/>
</dbReference>
<feature type="transmembrane region" description="Helical" evidence="7">
    <location>
        <begin position="206"/>
        <end position="235"/>
    </location>
</feature>
<evidence type="ECO:0000256" key="7">
    <source>
        <dbReference type="SAM" id="Phobius"/>
    </source>
</evidence>
<dbReference type="InterPro" id="IPR013783">
    <property type="entry name" value="Ig-like_fold"/>
</dbReference>
<evidence type="ECO:0000256" key="2">
    <source>
        <dbReference type="ARBA" id="ARBA00008932"/>
    </source>
</evidence>
<dbReference type="InterPro" id="IPR000535">
    <property type="entry name" value="MSP_dom"/>
</dbReference>